<dbReference type="PANTHER" id="PTHR12903">
    <property type="entry name" value="MITOCHONDRIAL RIBOSOMAL PROTEIN L24"/>
    <property type="match status" value="1"/>
</dbReference>
<reference evidence="9" key="1">
    <citation type="journal article" date="2019" name="Int. J. Syst. Evol. Microbiol.">
        <title>The Global Catalogue of Microorganisms (GCM) 10K type strain sequencing project: providing services to taxonomists for standard genome sequencing and annotation.</title>
        <authorList>
            <consortium name="The Broad Institute Genomics Platform"/>
            <consortium name="The Broad Institute Genome Sequencing Center for Infectious Disease"/>
            <person name="Wu L."/>
            <person name="Ma J."/>
        </authorList>
    </citation>
    <scope>NUCLEOTIDE SEQUENCE [LARGE SCALE GENOMIC DNA]</scope>
    <source>
        <strain evidence="9">JCM 4087</strain>
    </source>
</reference>
<evidence type="ECO:0000256" key="6">
    <source>
        <dbReference type="RuleBase" id="RU003477"/>
    </source>
</evidence>
<dbReference type="Gene3D" id="2.30.30.30">
    <property type="match status" value="1"/>
</dbReference>
<keyword evidence="2 5" id="KW-0689">Ribosomal protein</keyword>
<keyword evidence="3 5" id="KW-0687">Ribonucleoprotein</keyword>
<keyword evidence="5" id="KW-0694">RNA-binding</keyword>
<evidence type="ECO:0000313" key="9">
    <source>
        <dbReference type="Proteomes" id="UP001596091"/>
    </source>
</evidence>
<dbReference type="InterPro" id="IPR057264">
    <property type="entry name" value="Ribosomal_uL24_C"/>
</dbReference>
<dbReference type="SMART" id="SM00739">
    <property type="entry name" value="KOW"/>
    <property type="match status" value="1"/>
</dbReference>
<dbReference type="InterPro" id="IPR008991">
    <property type="entry name" value="Translation_prot_SH3-like_sf"/>
</dbReference>
<keyword evidence="9" id="KW-1185">Reference proteome</keyword>
<dbReference type="RefSeq" id="WP_263333389.1">
    <property type="nucleotide sequence ID" value="NZ_JAGSYH010000002.1"/>
</dbReference>
<comment type="function">
    <text evidence="5">One of two assembly initiator proteins, it binds directly to the 5'-end of the 23S rRNA, where it nucleates assembly of the 50S subunit.</text>
</comment>
<protein>
    <recommendedName>
        <fullName evidence="4 5">Large ribosomal subunit protein uL24</fullName>
    </recommendedName>
</protein>
<keyword evidence="5" id="KW-0699">rRNA-binding</keyword>
<dbReference type="Pfam" id="PF17136">
    <property type="entry name" value="ribosomal_L24"/>
    <property type="match status" value="1"/>
</dbReference>
<comment type="caution">
    <text evidence="8">The sequence shown here is derived from an EMBL/GenBank/DDBJ whole genome shotgun (WGS) entry which is preliminary data.</text>
</comment>
<evidence type="ECO:0000313" key="8">
    <source>
        <dbReference type="EMBL" id="MFC5865158.1"/>
    </source>
</evidence>
<dbReference type="GO" id="GO:0005840">
    <property type="term" value="C:ribosome"/>
    <property type="evidence" value="ECO:0007669"/>
    <property type="project" value="UniProtKB-KW"/>
</dbReference>
<dbReference type="Proteomes" id="UP001596091">
    <property type="component" value="Unassembled WGS sequence"/>
</dbReference>
<dbReference type="InterPro" id="IPR041988">
    <property type="entry name" value="Ribosomal_uL24_KOW"/>
</dbReference>
<dbReference type="EMBL" id="JBHSPH010000016">
    <property type="protein sequence ID" value="MFC5865158.1"/>
    <property type="molecule type" value="Genomic_DNA"/>
</dbReference>
<comment type="similarity">
    <text evidence="1 5 6">Belongs to the universal ribosomal protein uL24 family.</text>
</comment>
<evidence type="ECO:0000259" key="7">
    <source>
        <dbReference type="SMART" id="SM00739"/>
    </source>
</evidence>
<accession>A0ABW1EM64</accession>
<feature type="domain" description="KOW" evidence="7">
    <location>
        <begin position="5"/>
        <end position="32"/>
    </location>
</feature>
<dbReference type="CDD" id="cd06089">
    <property type="entry name" value="KOW_RPL26"/>
    <property type="match status" value="1"/>
</dbReference>
<evidence type="ECO:0000256" key="1">
    <source>
        <dbReference type="ARBA" id="ARBA00010618"/>
    </source>
</evidence>
<comment type="function">
    <text evidence="5">One of the proteins that surrounds the polypeptide exit tunnel on the outside of the subunit.</text>
</comment>
<organism evidence="8 9">
    <name type="scientific">Acidicapsa dinghuensis</name>
    <dbReference type="NCBI Taxonomy" id="2218256"/>
    <lineage>
        <taxon>Bacteria</taxon>
        <taxon>Pseudomonadati</taxon>
        <taxon>Acidobacteriota</taxon>
        <taxon>Terriglobia</taxon>
        <taxon>Terriglobales</taxon>
        <taxon>Acidobacteriaceae</taxon>
        <taxon>Acidicapsa</taxon>
    </lineage>
</organism>
<dbReference type="InterPro" id="IPR014722">
    <property type="entry name" value="Rib_uL2_dom2"/>
</dbReference>
<dbReference type="InterPro" id="IPR005824">
    <property type="entry name" value="KOW"/>
</dbReference>
<evidence type="ECO:0000256" key="5">
    <source>
        <dbReference type="HAMAP-Rule" id="MF_01326"/>
    </source>
</evidence>
<dbReference type="Pfam" id="PF00467">
    <property type="entry name" value="KOW"/>
    <property type="match status" value="1"/>
</dbReference>
<proteinExistence type="inferred from homology"/>
<dbReference type="InterPro" id="IPR003256">
    <property type="entry name" value="Ribosomal_uL24"/>
</dbReference>
<dbReference type="HAMAP" id="MF_01326_B">
    <property type="entry name" value="Ribosomal_uL24_B"/>
    <property type="match status" value="1"/>
</dbReference>
<comment type="subunit">
    <text evidence="5">Part of the 50S ribosomal subunit.</text>
</comment>
<dbReference type="SUPFAM" id="SSF50104">
    <property type="entry name" value="Translation proteins SH3-like domain"/>
    <property type="match status" value="1"/>
</dbReference>
<evidence type="ECO:0000256" key="3">
    <source>
        <dbReference type="ARBA" id="ARBA00023274"/>
    </source>
</evidence>
<evidence type="ECO:0000256" key="2">
    <source>
        <dbReference type="ARBA" id="ARBA00022980"/>
    </source>
</evidence>
<dbReference type="PROSITE" id="PS01108">
    <property type="entry name" value="RIBOSOMAL_L24"/>
    <property type="match status" value="1"/>
</dbReference>
<evidence type="ECO:0000256" key="4">
    <source>
        <dbReference type="ARBA" id="ARBA00035206"/>
    </source>
</evidence>
<gene>
    <name evidence="5 8" type="primary">rplX</name>
    <name evidence="8" type="ORF">ACFPT7_22825</name>
</gene>
<name>A0ABW1EM64_9BACT</name>
<dbReference type="InterPro" id="IPR005825">
    <property type="entry name" value="Ribosomal_uL24_CS"/>
</dbReference>
<sequence>MAGLNIHRNDTVEVITGADAGKRGRVLRVFPDQGKILVEHVRVVKKTISSKSGQNTRGGIAEQESPLNVSNVMLVCASCGKPTRVGYKVEGDSKTRVCKKCGTALPTKSK</sequence>
<dbReference type="NCBIfam" id="TIGR01079">
    <property type="entry name" value="rplX_bact"/>
    <property type="match status" value="1"/>
</dbReference>